<dbReference type="InterPro" id="IPR023631">
    <property type="entry name" value="Amidase_dom"/>
</dbReference>
<evidence type="ECO:0000313" key="2">
    <source>
        <dbReference type="EMBL" id="SEH18007.1"/>
    </source>
</evidence>
<keyword evidence="3" id="KW-1185">Reference proteome</keyword>
<keyword evidence="2" id="KW-0808">Transferase</keyword>
<dbReference type="AlphaFoldDB" id="A0A1H6G4J3"/>
<dbReference type="SUPFAM" id="SSF75304">
    <property type="entry name" value="Amidase signature (AS) enzymes"/>
    <property type="match status" value="1"/>
</dbReference>
<evidence type="ECO:0000313" key="3">
    <source>
        <dbReference type="Proteomes" id="UP000199112"/>
    </source>
</evidence>
<dbReference type="EMBL" id="FNWL01000005">
    <property type="protein sequence ID" value="SEH18007.1"/>
    <property type="molecule type" value="Genomic_DNA"/>
</dbReference>
<dbReference type="Pfam" id="PF01425">
    <property type="entry name" value="Amidase"/>
    <property type="match status" value="1"/>
</dbReference>
<gene>
    <name evidence="2" type="ORF">SAMN04487967_3532</name>
</gene>
<reference evidence="3" key="1">
    <citation type="submission" date="2016-10" db="EMBL/GenBank/DDBJ databases">
        <authorList>
            <person name="Varghese N."/>
            <person name="Submissions S."/>
        </authorList>
    </citation>
    <scope>NUCLEOTIDE SEQUENCE [LARGE SCALE GENOMIC DNA]</scope>
    <source>
        <strain evidence="3">CGMCC 1.8981</strain>
    </source>
</reference>
<dbReference type="PANTHER" id="PTHR42678:SF5">
    <property type="entry name" value="GLUTAMYL-TRNA(GLN) AMIDOTRANSFERASE SUBUNIT A"/>
    <property type="match status" value="1"/>
</dbReference>
<dbReference type="RefSeq" id="WP_090508259.1">
    <property type="nucleotide sequence ID" value="NZ_FNWL01000005.1"/>
</dbReference>
<proteinExistence type="predicted"/>
<evidence type="ECO:0000259" key="1">
    <source>
        <dbReference type="Pfam" id="PF01425"/>
    </source>
</evidence>
<dbReference type="Gene3D" id="3.90.1300.10">
    <property type="entry name" value="Amidase signature (AS) domain"/>
    <property type="match status" value="1"/>
</dbReference>
<organism evidence="2 3">
    <name type="scientific">Natronorubrum sediminis</name>
    <dbReference type="NCBI Taxonomy" id="640943"/>
    <lineage>
        <taxon>Archaea</taxon>
        <taxon>Methanobacteriati</taxon>
        <taxon>Methanobacteriota</taxon>
        <taxon>Stenosarchaea group</taxon>
        <taxon>Halobacteria</taxon>
        <taxon>Halobacteriales</taxon>
        <taxon>Natrialbaceae</taxon>
        <taxon>Natronorubrum</taxon>
    </lineage>
</organism>
<dbReference type="Proteomes" id="UP000199112">
    <property type="component" value="Unassembled WGS sequence"/>
</dbReference>
<dbReference type="GO" id="GO:0016740">
    <property type="term" value="F:transferase activity"/>
    <property type="evidence" value="ECO:0007669"/>
    <property type="project" value="UniProtKB-KW"/>
</dbReference>
<dbReference type="InterPro" id="IPR036928">
    <property type="entry name" value="AS_sf"/>
</dbReference>
<name>A0A1H6G4J3_9EURY</name>
<dbReference type="OrthoDB" id="359273at2157"/>
<dbReference type="PANTHER" id="PTHR42678">
    <property type="entry name" value="AMIDASE"/>
    <property type="match status" value="1"/>
</dbReference>
<sequence length="551" mass="59302">MPVDNNQYEYCPRTVENTVRSLDRRPLLKGLGALGVASIVSSQAAVAGNDDSSFELREATIGDIHSAMKSGEVTAVSLVGQYLKRIDAYDHVLRSIITVNADARERARELDRQFESGGFAGPLHGVPIILKDNQDTHDMPTTAGSKALADSVPPRDAFLVKALRDAGGIILAKANLHEFSYGVDTLSSMGGETRNAYSSDRRPSGSSGGTAAAIAANLGAIGTGSDTCSSNRSPPAFNNLVGLRPTVGLISRTGIVPLSETQDTAGPITRTVADSARMMDVMVGYDPGDPVTATGVEHVPESGYVSHLDPDGLEGARIGVVRAFFGRQEVESVPKAAADTITEIIDREIDEMKAAGAEIVDPVDMIETEFVADARVTEHEFKRDFDRYLAELGDAAPYSSLEAVVDSSEVAPEVKERILDQGALDINAEGLDENVDYLQRLQKRKVIREYTLQQMAEHDLDALLYPPSTVPPVPMSENQPFEELPCELAAHTGFPAIALPAGFTPDGLPVGLELLGRSFAEPKLFELAYSYEQHTQHRRPPTDFPPVKHAK</sequence>
<protein>
    <submittedName>
        <fullName evidence="2">Asp-tRNAAsn/Glu-tRNAGln amidotransferase A subunit</fullName>
    </submittedName>
</protein>
<feature type="domain" description="Amidase" evidence="1">
    <location>
        <begin position="78"/>
        <end position="524"/>
    </location>
</feature>
<accession>A0A1H6G4J3</accession>